<dbReference type="SUPFAM" id="SSF51735">
    <property type="entry name" value="NAD(P)-binding Rossmann-fold domains"/>
    <property type="match status" value="1"/>
</dbReference>
<comment type="caution">
    <text evidence="5">The sequence shown here is derived from an EMBL/GenBank/DDBJ whole genome shotgun (WGS) entry which is preliminary data.</text>
</comment>
<evidence type="ECO:0000313" key="5">
    <source>
        <dbReference type="EMBL" id="RLE51297.1"/>
    </source>
</evidence>
<sequence>MFVRLLYTTHIQIPYDLLLEGGIVEKIRVVIYGVGAIGRLVAKTLLEKKGIEIVGAIDVDPNKVGKDLGEVLGLDKKLGVVVSNDPDKVLSETKPHVVVHMTRSYLKDVFDQLVGIIKHGVNVVSTCEELSYPYYVDVKKAKELDELAKKHGCTVLGTGINPGFLMDTLAITLTAPCVKLEKITITRVINASTRRGPFQKKIGAGLTVEEFRKKIENKEITGHVGLEQSISLIAAALGWELDKIVVEPVEPVIAEKPVKTDYVDVKPGQAAGLKQIARGIKDGKEVIVLDFRAYVGAPEEYDSIDIDGVPPIHEKISPCVHGDWGTVGMVINMIPKVLTAPPGLITMKDVTIPSATPEDMRKYVKL</sequence>
<dbReference type="GO" id="GO:0008839">
    <property type="term" value="F:4-hydroxy-tetrahydrodipicolinate reductase"/>
    <property type="evidence" value="ECO:0007669"/>
    <property type="project" value="InterPro"/>
</dbReference>
<evidence type="ECO:0000256" key="1">
    <source>
        <dbReference type="ARBA" id="ARBA00022857"/>
    </source>
</evidence>
<proteinExistence type="predicted"/>
<dbReference type="AlphaFoldDB" id="A0A497EVN9"/>
<dbReference type="Proteomes" id="UP000269499">
    <property type="component" value="Unassembled WGS sequence"/>
</dbReference>
<keyword evidence="1" id="KW-0521">NADP</keyword>
<dbReference type="InterPro" id="IPR036291">
    <property type="entry name" value="NAD(P)-bd_dom_sf"/>
</dbReference>
<organism evidence="5 7">
    <name type="scientific">Thermoproteota archaeon</name>
    <dbReference type="NCBI Taxonomy" id="2056631"/>
    <lineage>
        <taxon>Archaea</taxon>
        <taxon>Thermoproteota</taxon>
    </lineage>
</organism>
<keyword evidence="2" id="KW-0560">Oxidoreductase</keyword>
<reference evidence="7 8" key="1">
    <citation type="submission" date="2018-06" db="EMBL/GenBank/DDBJ databases">
        <title>Extensive metabolic versatility and redundancy in microbially diverse, dynamic hydrothermal sediments.</title>
        <authorList>
            <person name="Dombrowski N."/>
            <person name="Teske A."/>
            <person name="Baker B.J."/>
        </authorList>
    </citation>
    <scope>NUCLEOTIDE SEQUENCE [LARGE SCALE GENOMIC DNA]</scope>
    <source>
        <strain evidence="6">B20_G2</strain>
        <strain evidence="5">B29_G17</strain>
    </source>
</reference>
<feature type="domain" description="2,4-diaminopentanoate dehydrogenase C-terminal" evidence="4">
    <location>
        <begin position="164"/>
        <end position="365"/>
    </location>
</feature>
<evidence type="ECO:0000313" key="6">
    <source>
        <dbReference type="EMBL" id="RLE53311.1"/>
    </source>
</evidence>
<feature type="domain" description="Dihydrodipicolinate reductase N-terminal" evidence="3">
    <location>
        <begin position="27"/>
        <end position="125"/>
    </location>
</feature>
<evidence type="ECO:0000259" key="4">
    <source>
        <dbReference type="Pfam" id="PF19328"/>
    </source>
</evidence>
<name>A0A497EVN9_9CREN</name>
<accession>A0A497EVN9</accession>
<dbReference type="EMBL" id="QMRA01000072">
    <property type="protein sequence ID" value="RLE53311.1"/>
    <property type="molecule type" value="Genomic_DNA"/>
</dbReference>
<evidence type="ECO:0000313" key="7">
    <source>
        <dbReference type="Proteomes" id="UP000268446"/>
    </source>
</evidence>
<gene>
    <name evidence="5" type="ORF">DRJ20_02335</name>
    <name evidence="6" type="ORF">DRJ26_03510</name>
</gene>
<protein>
    <submittedName>
        <fullName evidence="5">Uncharacterized protein</fullName>
    </submittedName>
</protein>
<evidence type="ECO:0000259" key="3">
    <source>
        <dbReference type="Pfam" id="PF01113"/>
    </source>
</evidence>
<dbReference type="GO" id="GO:0009089">
    <property type="term" value="P:lysine biosynthetic process via diaminopimelate"/>
    <property type="evidence" value="ECO:0007669"/>
    <property type="project" value="InterPro"/>
</dbReference>
<dbReference type="CDD" id="cd24146">
    <property type="entry name" value="nat-AmDH_N_like"/>
    <property type="match status" value="1"/>
</dbReference>
<dbReference type="Proteomes" id="UP000268446">
    <property type="component" value="Unassembled WGS sequence"/>
</dbReference>
<dbReference type="InterPro" id="IPR000846">
    <property type="entry name" value="DapB_N"/>
</dbReference>
<dbReference type="EMBL" id="QMQZ01000064">
    <property type="protein sequence ID" value="RLE51297.1"/>
    <property type="molecule type" value="Genomic_DNA"/>
</dbReference>
<dbReference type="Gene3D" id="3.40.50.720">
    <property type="entry name" value="NAD(P)-binding Rossmann-like Domain"/>
    <property type="match status" value="1"/>
</dbReference>
<dbReference type="InterPro" id="IPR045760">
    <property type="entry name" value="DAP_DH_C"/>
</dbReference>
<evidence type="ECO:0000313" key="8">
    <source>
        <dbReference type="Proteomes" id="UP000269499"/>
    </source>
</evidence>
<dbReference type="Pfam" id="PF19328">
    <property type="entry name" value="DAP_DH_C"/>
    <property type="match status" value="1"/>
</dbReference>
<dbReference type="Pfam" id="PF01113">
    <property type="entry name" value="DapB_N"/>
    <property type="match status" value="1"/>
</dbReference>
<evidence type="ECO:0000256" key="2">
    <source>
        <dbReference type="ARBA" id="ARBA00023002"/>
    </source>
</evidence>